<dbReference type="EMBL" id="LGUB01000052">
    <property type="protein sequence ID" value="KRH94600.1"/>
    <property type="molecule type" value="Genomic_DNA"/>
</dbReference>
<keyword evidence="2" id="KW-1185">Reference proteome</keyword>
<protein>
    <submittedName>
        <fullName evidence="1">Uncharacterized protein</fullName>
    </submittedName>
</protein>
<dbReference type="AlphaFoldDB" id="A0A0R0LZS3"/>
<reference evidence="1 2" key="1">
    <citation type="submission" date="2015-07" db="EMBL/GenBank/DDBJ databases">
        <title>The genome of Pseudoloma neurophilia, a relevant intracellular parasite of the zebrafish.</title>
        <authorList>
            <person name="Ndikumana S."/>
            <person name="Pelin A."/>
            <person name="Sanders J."/>
            <person name="Corradi N."/>
        </authorList>
    </citation>
    <scope>NUCLEOTIDE SEQUENCE [LARGE SCALE GENOMIC DNA]</scope>
    <source>
        <strain evidence="1 2">MK1</strain>
    </source>
</reference>
<evidence type="ECO:0000313" key="2">
    <source>
        <dbReference type="Proteomes" id="UP000051530"/>
    </source>
</evidence>
<evidence type="ECO:0000313" key="1">
    <source>
        <dbReference type="EMBL" id="KRH94600.1"/>
    </source>
</evidence>
<organism evidence="1 2">
    <name type="scientific">Pseudoloma neurophilia</name>
    <dbReference type="NCBI Taxonomy" id="146866"/>
    <lineage>
        <taxon>Eukaryota</taxon>
        <taxon>Fungi</taxon>
        <taxon>Fungi incertae sedis</taxon>
        <taxon>Microsporidia</taxon>
        <taxon>Pseudoloma</taxon>
    </lineage>
</organism>
<sequence length="63" mass="7427">MKKRKPLEMDPNTESIKNQLYDDFGERYAGRPHVKLPDVNKLPFLGSYFRKRAQNKTDQSKNS</sequence>
<gene>
    <name evidence="1" type="ORF">M153_1990003540</name>
</gene>
<name>A0A0R0LZS3_9MICR</name>
<dbReference type="VEuPathDB" id="MicrosporidiaDB:M153_1990003540"/>
<accession>A0A0R0LZS3</accession>
<comment type="caution">
    <text evidence="1">The sequence shown here is derived from an EMBL/GenBank/DDBJ whole genome shotgun (WGS) entry which is preliminary data.</text>
</comment>
<proteinExistence type="predicted"/>
<dbReference type="Proteomes" id="UP000051530">
    <property type="component" value="Unassembled WGS sequence"/>
</dbReference>